<dbReference type="CDD" id="cd04186">
    <property type="entry name" value="GT_2_like_c"/>
    <property type="match status" value="1"/>
</dbReference>
<keyword evidence="3" id="KW-0808">Transferase</keyword>
<evidence type="ECO:0000256" key="1">
    <source>
        <dbReference type="SAM" id="MobiDB-lite"/>
    </source>
</evidence>
<accession>A0AA41Z7W1</accession>
<dbReference type="RefSeq" id="WP_282588333.1">
    <property type="nucleotide sequence ID" value="NZ_JAMOIM010000036.1"/>
</dbReference>
<dbReference type="SUPFAM" id="SSF53756">
    <property type="entry name" value="UDP-Glycosyltransferase/glycogen phosphorylase"/>
    <property type="match status" value="1"/>
</dbReference>
<dbReference type="GO" id="GO:0016757">
    <property type="term" value="F:glycosyltransferase activity"/>
    <property type="evidence" value="ECO:0007669"/>
    <property type="project" value="UniProtKB-KW"/>
</dbReference>
<dbReference type="SUPFAM" id="SSF53448">
    <property type="entry name" value="Nucleotide-diphospho-sugar transferases"/>
    <property type="match status" value="1"/>
</dbReference>
<dbReference type="PANTHER" id="PTHR43179:SF7">
    <property type="entry name" value="RHAMNOSYLTRANSFERASE WBBL"/>
    <property type="match status" value="1"/>
</dbReference>
<dbReference type="Pfam" id="PF13692">
    <property type="entry name" value="Glyco_trans_1_4"/>
    <property type="match status" value="1"/>
</dbReference>
<comment type="caution">
    <text evidence="3">The sequence shown here is derived from an EMBL/GenBank/DDBJ whole genome shotgun (WGS) entry which is preliminary data.</text>
</comment>
<gene>
    <name evidence="3" type="ORF">M8523_28690</name>
</gene>
<sequence length="1113" mass="124555">MRFRDFGLLRKSLRKVRSILAARYKSQAGFDFAGLQASTSPDAFDPIWYLHRYPDTADFHQGPFAHFCLHGAKEVRHPSPHIDLSSLYRSRPNLHKSDPDLLLKAIEDNLGETARPHLPSDEYSFEYLLFKYKLFDAEWYLARNRDVASSGLSPIKHFVRHGSYENRDPSPAFDSEFYRAVHPEYVEDSLTAVEYFVRIGARRGHVGIGAPALERWLEAFDTLTPRDIKRIAADRSLSHHAVLVLHIIDVDAVACFDRIFAAWAAQIGVNCRICFVRGSTVPDDVWNRCTFRVDGHEGMSTATSPNEAIGFSPTTTLIFCAGAQIMRPHMAYMLALTLDQSGADAVYADHDHIAEDGRRSAPAFKPAMSPDFMRSTPYAGNTIGTIFYDRDRKLYEAILGRAMLGHAEITWAAHLLQIAPSKVAHAPFILSHDCLIGSCGTDHGHGLSVVPMERDRHDNLADVTIIIPTRDHCNLLRECIDSIQSDTDYPSQQVTIVVVDNGSTQAATIAYFAELRSNPGVLIVPSPGPFNFAKLCNVGAFHAKGDVVVFLNNDTTVLRRHWLQALVKQALKPDVGVVGAHLLYPDGTTQHGGVVLGVQGVGAHRLKPAAVGPAGQIDLPREMVAVTGACLALRRRLFETLGGFDPVLKVAFNDVKLCASAYEAGYRNIYMGEPLLYHHESKSRGFDVTRDQQHRNAREAMYVRDRFGPLFQNDPTYSPNLSLQEVDKLATPPRAIRPWRRRSPSERWRVLLLCYQHGLGHGVAIVLEQQALFLRERGWDVVVGGPKRSRDLAYKGCERVSLWTPEAAAAYATSEGIHCIIAHTPPFFSITRYLGAEPLVYFMDHGEPPAQLFPDREAREDIDWEKRFCACLARRVFVISRAIQDAQHRPDTMLIRNGNSHLSSWSERWAGQRDSLRRKYGFDDCFVILNVCRFRSAERIYKGVVRYGNVASDLPYFYPDIGEKVRFILAGRGDDDDVAAVQAMGLDVYPNVSDAELIELYAASDLYMNFSEWEGYNLGIGQALAMGLDVVASDIAAHREFDIEVSDSILKICASIKKRQAAQDDAQKTRHSKLDMWKTSLGTLAQTIEADLQASERQRASAPHREQRSARGD</sequence>
<dbReference type="Pfam" id="PF00535">
    <property type="entry name" value="Glycos_transf_2"/>
    <property type="match status" value="1"/>
</dbReference>
<dbReference type="PANTHER" id="PTHR43179">
    <property type="entry name" value="RHAMNOSYLTRANSFERASE WBBL"/>
    <property type="match status" value="1"/>
</dbReference>
<dbReference type="EC" id="2.4.-.-" evidence="3"/>
<feature type="compositionally biased region" description="Basic and acidic residues" evidence="1">
    <location>
        <begin position="1094"/>
        <end position="1113"/>
    </location>
</feature>
<reference evidence="3" key="1">
    <citation type="submission" date="2022-05" db="EMBL/GenBank/DDBJ databases">
        <authorList>
            <person name="Pankratov T."/>
        </authorList>
    </citation>
    <scope>NUCLEOTIDE SEQUENCE</scope>
    <source>
        <strain evidence="3">BP6-180914</strain>
    </source>
</reference>
<evidence type="ECO:0000313" key="3">
    <source>
        <dbReference type="EMBL" id="MCW6511935.1"/>
    </source>
</evidence>
<dbReference type="Gene3D" id="3.40.50.2000">
    <property type="entry name" value="Glycogen Phosphorylase B"/>
    <property type="match status" value="1"/>
</dbReference>
<feature type="domain" description="Glycosyltransferase 2-like" evidence="2">
    <location>
        <begin position="464"/>
        <end position="641"/>
    </location>
</feature>
<organism evidence="3 4">
    <name type="scientific">Lichenifustis flavocetrariae</name>
    <dbReference type="NCBI Taxonomy" id="2949735"/>
    <lineage>
        <taxon>Bacteria</taxon>
        <taxon>Pseudomonadati</taxon>
        <taxon>Pseudomonadota</taxon>
        <taxon>Alphaproteobacteria</taxon>
        <taxon>Hyphomicrobiales</taxon>
        <taxon>Lichenihabitantaceae</taxon>
        <taxon>Lichenifustis</taxon>
    </lineage>
</organism>
<evidence type="ECO:0000313" key="4">
    <source>
        <dbReference type="Proteomes" id="UP001165667"/>
    </source>
</evidence>
<proteinExistence type="predicted"/>
<evidence type="ECO:0000259" key="2">
    <source>
        <dbReference type="Pfam" id="PF00535"/>
    </source>
</evidence>
<dbReference type="InterPro" id="IPR029044">
    <property type="entry name" value="Nucleotide-diphossugar_trans"/>
</dbReference>
<dbReference type="InterPro" id="IPR001173">
    <property type="entry name" value="Glyco_trans_2-like"/>
</dbReference>
<keyword evidence="3" id="KW-0328">Glycosyltransferase</keyword>
<dbReference type="Proteomes" id="UP001165667">
    <property type="component" value="Unassembled WGS sequence"/>
</dbReference>
<keyword evidence="4" id="KW-1185">Reference proteome</keyword>
<dbReference type="EMBL" id="JAMOIM010000036">
    <property type="protein sequence ID" value="MCW6511935.1"/>
    <property type="molecule type" value="Genomic_DNA"/>
</dbReference>
<name>A0AA41Z7W1_9HYPH</name>
<protein>
    <submittedName>
        <fullName evidence="3">Glycosyltransferase</fullName>
        <ecNumber evidence="3">2.4.-.-</ecNumber>
    </submittedName>
</protein>
<dbReference type="Gene3D" id="3.90.550.10">
    <property type="entry name" value="Spore Coat Polysaccharide Biosynthesis Protein SpsA, Chain A"/>
    <property type="match status" value="1"/>
</dbReference>
<dbReference type="AlphaFoldDB" id="A0AA41Z7W1"/>
<feature type="region of interest" description="Disordered" evidence="1">
    <location>
        <begin position="1092"/>
        <end position="1113"/>
    </location>
</feature>